<comment type="caution">
    <text evidence="1">The sequence shown here is derived from an EMBL/GenBank/DDBJ whole genome shotgun (WGS) entry which is preliminary data.</text>
</comment>
<organism evidence="1 2">
    <name type="scientific">Chionoecetes opilio</name>
    <name type="common">Atlantic snow crab</name>
    <name type="synonym">Cancer opilio</name>
    <dbReference type="NCBI Taxonomy" id="41210"/>
    <lineage>
        <taxon>Eukaryota</taxon>
        <taxon>Metazoa</taxon>
        <taxon>Ecdysozoa</taxon>
        <taxon>Arthropoda</taxon>
        <taxon>Crustacea</taxon>
        <taxon>Multicrustacea</taxon>
        <taxon>Malacostraca</taxon>
        <taxon>Eumalacostraca</taxon>
        <taxon>Eucarida</taxon>
        <taxon>Decapoda</taxon>
        <taxon>Pleocyemata</taxon>
        <taxon>Brachyura</taxon>
        <taxon>Eubrachyura</taxon>
        <taxon>Majoidea</taxon>
        <taxon>Majidae</taxon>
        <taxon>Chionoecetes</taxon>
    </lineage>
</organism>
<dbReference type="EMBL" id="JACEEZ010012656">
    <property type="protein sequence ID" value="KAG0720562.1"/>
    <property type="molecule type" value="Genomic_DNA"/>
</dbReference>
<protein>
    <submittedName>
        <fullName evidence="1">Uncharacterized protein</fullName>
    </submittedName>
</protein>
<evidence type="ECO:0000313" key="1">
    <source>
        <dbReference type="EMBL" id="KAG0720562.1"/>
    </source>
</evidence>
<accession>A0A8J4Y4S6</accession>
<gene>
    <name evidence="1" type="ORF">GWK47_048253</name>
</gene>
<keyword evidence="2" id="KW-1185">Reference proteome</keyword>
<dbReference type="AlphaFoldDB" id="A0A8J4Y4S6"/>
<proteinExistence type="predicted"/>
<dbReference type="OrthoDB" id="10658329at2759"/>
<sequence>MSFAKVDLYFALPVERTGIQHKLLWIVAQATCRSHHNSKGLAATAPVLSRAPTRSGDRTDFVPRVLNRFGGEATPASEEKSMCWQRWVDLMTQTRRLQLHHLFSFLGKDGSLDEDWLEAHQRDLGQVMEGEQFEAPDMMFFEEEEKKHHEENRFCVDMAPASSKRSLDLSCFSGIHGVTEITVRPKQHPLGDSQLKLNLKLLSSLLFST</sequence>
<name>A0A8J4Y4S6_CHIOP</name>
<reference evidence="1" key="1">
    <citation type="submission" date="2020-07" db="EMBL/GenBank/DDBJ databases">
        <title>The High-quality genome of the commercially important snow crab, Chionoecetes opilio.</title>
        <authorList>
            <person name="Jeong J.-H."/>
            <person name="Ryu S."/>
        </authorList>
    </citation>
    <scope>NUCLEOTIDE SEQUENCE</scope>
    <source>
        <strain evidence="1">MADBK_172401_WGS</strain>
        <tissue evidence="1">Digestive gland</tissue>
    </source>
</reference>
<dbReference type="Proteomes" id="UP000770661">
    <property type="component" value="Unassembled WGS sequence"/>
</dbReference>
<evidence type="ECO:0000313" key="2">
    <source>
        <dbReference type="Proteomes" id="UP000770661"/>
    </source>
</evidence>